<dbReference type="Proteomes" id="UP000327030">
    <property type="component" value="Chromosome 1"/>
</dbReference>
<evidence type="ECO:0000313" key="2">
    <source>
        <dbReference type="EMBL" id="QFJ53480.1"/>
    </source>
</evidence>
<evidence type="ECO:0000313" key="1">
    <source>
        <dbReference type="EMBL" id="QFJ53403.1"/>
    </source>
</evidence>
<gene>
    <name evidence="1" type="ORF">FXF36_00205</name>
    <name evidence="2" type="ORF">FXF36_00615</name>
</gene>
<dbReference type="Gene3D" id="3.90.530.10">
    <property type="entry name" value="XPA C-terminal domain"/>
    <property type="match status" value="1"/>
</dbReference>
<dbReference type="RefSeq" id="WP_151621948.1">
    <property type="nucleotide sequence ID" value="NZ_CP043028.1"/>
</dbReference>
<reference evidence="1" key="4">
    <citation type="journal article" date="2020" name="Genome Biol. Evol.">
        <title>Complete Genome Sequence of the Polysaccharide-Degrading Rumen Bacterium Pseudobutyrivibrio xylanivorans MA3014 Reveals an Incomplete Glycolytic Pathway.</title>
        <authorList>
            <person name="Palevich N."/>
            <person name="Maclean P.H."/>
            <person name="Kelly W.J."/>
            <person name="Leahy S.C."/>
            <person name="Rakonjac J."/>
            <person name="Attwood G.T."/>
        </authorList>
    </citation>
    <scope>NUCLEOTIDE SEQUENCE</scope>
    <source>
        <strain evidence="1">MA3014</strain>
    </source>
</reference>
<organism evidence="1 3">
    <name type="scientific">Pseudobutyrivibrio xylanivorans</name>
    <dbReference type="NCBI Taxonomy" id="185007"/>
    <lineage>
        <taxon>Bacteria</taxon>
        <taxon>Bacillati</taxon>
        <taxon>Bacillota</taxon>
        <taxon>Clostridia</taxon>
        <taxon>Lachnospirales</taxon>
        <taxon>Lachnospiraceae</taxon>
        <taxon>Pseudobutyrivibrio</taxon>
    </lineage>
</organism>
<name>A0A5P6VL63_PSEXY</name>
<sequence length="223" mass="26179">MSNKKQIKTDEPELITKSTVKSEYGFNEKMIDTLLPEPILKTNPRYHSAAPMQLFNKEDVLKAMETDEYKDMHAKHLKRSKTATEVAERKRQEIQAAVNEIIDSITIPNIPLDDIYEEACECGLAHMEEKAFNRGDFDFNIYDYSNVDDKTRDRWAVNFIRHELTDYDYYLHKLEGKIGKEDAYIQLNQTIFDKIVSLYPTLKTACEDQRNRMFTRIANSHLR</sequence>
<reference evidence="3" key="3">
    <citation type="submission" date="2019-08" db="EMBL/GenBank/DDBJ databases">
        <title>Complete Genome Sequence of the Polysaccharide-Degrading Rumen Bacterium Pseudobutyrivibrio xylanivorans MA3014.</title>
        <authorList>
            <person name="Palevich N."/>
            <person name="Maclean P.H."/>
            <person name="Kelly W.J."/>
            <person name="Leahy S.C."/>
            <person name="Rakonjac J."/>
            <person name="Attwood G.T."/>
        </authorList>
    </citation>
    <scope>NUCLEOTIDE SEQUENCE [LARGE SCALE GENOMIC DNA]</scope>
    <source>
        <strain evidence="3">MA3014</strain>
    </source>
</reference>
<proteinExistence type="predicted"/>
<dbReference type="OrthoDB" id="2030441at2"/>
<dbReference type="KEGG" id="pxv:FXF36_00205"/>
<dbReference type="EMBL" id="CP043028">
    <property type="protein sequence ID" value="QFJ53403.1"/>
    <property type="molecule type" value="Genomic_DNA"/>
</dbReference>
<reference evidence="1" key="2">
    <citation type="journal article" date="2019" name="Appl. Environ. Microbiol.">
        <title>Comparative Genomics of Rumen Butyrivibrio spp. Uncovers a Continuum of Polysaccharide-Degrading Capabilities.</title>
        <authorList>
            <person name="Palevich N."/>
            <person name="Kelly W.J."/>
            <person name="Leahy S.C."/>
            <person name="Denman S."/>
            <person name="Altermann E."/>
            <person name="Rakonjac J."/>
            <person name="Attwood G.T."/>
        </authorList>
    </citation>
    <scope>NUCLEOTIDE SEQUENCE</scope>
    <source>
        <strain evidence="1">MA3014</strain>
    </source>
</reference>
<dbReference type="KEGG" id="pxv:FXF36_00615"/>
<accession>A0A5P6VL63</accession>
<evidence type="ECO:0000313" key="3">
    <source>
        <dbReference type="Proteomes" id="UP000327030"/>
    </source>
</evidence>
<dbReference type="AlphaFoldDB" id="A0A5P6VL63"/>
<reference evidence="1" key="1">
    <citation type="journal article" date="2018" name="Nat. Biotechnol.">
        <title>Cultivation and sequencing of rumen microbiome members from the Hungate1000 Collection.</title>
        <authorList>
            <consortium name="Hungate1000 project collaborators"/>
            <person name="Seshadri R."/>
            <person name="Leahy S.C."/>
            <person name="Attwood G.T."/>
            <person name="Teh K.H."/>
            <person name="Lambie S.C."/>
            <person name="Cookson A.L."/>
            <person name="Eloe-Fadrosh E.A."/>
            <person name="Pavlopoulos G.A."/>
            <person name="Hadjithomas M."/>
            <person name="Varghese N.J."/>
            <person name="Paez-Espino D."/>
            <person name="Perry R."/>
            <person name="Henderson G."/>
            <person name="Creevey C.J."/>
            <person name="Terrapon N."/>
            <person name="Lapebie P."/>
            <person name="Drula E."/>
            <person name="Lombard V."/>
            <person name="Rubin E."/>
            <person name="Kyrpides N.C."/>
            <person name="Henrissat B."/>
            <person name="Woyke T."/>
            <person name="Ivanova N.N."/>
            <person name="Kelly W.J."/>
        </authorList>
    </citation>
    <scope>NUCLEOTIDE SEQUENCE</scope>
    <source>
        <strain evidence="1">MA3014</strain>
    </source>
</reference>
<protein>
    <submittedName>
        <fullName evidence="1">Uncharacterized protein</fullName>
    </submittedName>
</protein>
<dbReference type="CDD" id="cd21075">
    <property type="entry name" value="DBD_XPA-like"/>
    <property type="match status" value="1"/>
</dbReference>
<dbReference type="EMBL" id="CP043028">
    <property type="protein sequence ID" value="QFJ53480.1"/>
    <property type="molecule type" value="Genomic_DNA"/>
</dbReference>
<dbReference type="InterPro" id="IPR037129">
    <property type="entry name" value="XPA_sf"/>
</dbReference>